<evidence type="ECO:0000256" key="2">
    <source>
        <dbReference type="ARBA" id="ARBA00023158"/>
    </source>
</evidence>
<sequence length="639" mass="74839">MDYYPEDESVVSMTDDSESDISDSDVLDNIEKPYGDLKGGKYKVKMANGTFRCPFCAGRKKQDYRFKDLLQHATGAGKGSSRQKPRQRANHLALVKYLESDLSDVPVSKLPIVVVEPLLKPVEQEELFVWPWTGIIRNILVKPNDQKLSSLKMEFSRYKPRDIHMLWIDEEDIGYAVVDFSKDWTGYRNAMKFETSFETHRHGKKDWNEGKQKTSDMYGWVARADDYNSKGSIRDYLRKKGNLTTISDLVQTIKKEKQETVSNLREEIDDKNEHLNNMKTKYVEKSINLNRVIEEKERLHQDYNEEMRRMQQSAREHTYRIMHENEKLKLDLENQRRELEQWSLKLHKHEAQNEVERRKLIEEKNKSALKDNSLYMASMEQKKADESILKLAEEHKKEKEIALQKVVQLEKELDAKQKLELEIQGLKNTQKMMKLMGSDDDKGLELKMIEMDKELGEKEEEMTDLSFLNNTLMVKDRQITDELQDARKELINELDEMLGSRTQIGIKRMGELDQKPFQNTCKQKFLTAVKVQEESALLCSLWQENVKRSDWHPIKVVTEAGKTSAIIDVEDEKLKDLKNEYGIEVYEAVTKAKMELYENNASGGYTVPVLWNFKEGRKAILKEVISYILKQIKVKRKRT</sequence>
<feature type="domain" description="XS" evidence="5">
    <location>
        <begin position="125"/>
        <end position="229"/>
    </location>
</feature>
<evidence type="ECO:0000259" key="7">
    <source>
        <dbReference type="Pfam" id="PF03470"/>
    </source>
</evidence>
<dbReference type="Pfam" id="PF03468">
    <property type="entry name" value="XS"/>
    <property type="match status" value="1"/>
</dbReference>
<feature type="domain" description="Factor of DNA methylation 1-5/IDN2" evidence="6">
    <location>
        <begin position="507"/>
        <end position="637"/>
    </location>
</feature>
<dbReference type="Gene3D" id="3.30.70.2890">
    <property type="entry name" value="XS domain"/>
    <property type="match status" value="1"/>
</dbReference>
<accession>A0A7J7NW91</accession>
<evidence type="ECO:0000256" key="1">
    <source>
        <dbReference type="ARBA" id="ARBA00023054"/>
    </source>
</evidence>
<dbReference type="OrthoDB" id="1892195at2759"/>
<dbReference type="InterPro" id="IPR005380">
    <property type="entry name" value="XS_domain"/>
</dbReference>
<evidence type="ECO:0000313" key="9">
    <source>
        <dbReference type="Proteomes" id="UP000541444"/>
    </source>
</evidence>
<dbReference type="PANTHER" id="PTHR21596:SF3">
    <property type="entry name" value="FACTOR OF DNA METHYLATION 1-RELATED"/>
    <property type="match status" value="1"/>
</dbReference>
<dbReference type="AlphaFoldDB" id="A0A7J7NW91"/>
<evidence type="ECO:0000256" key="4">
    <source>
        <dbReference type="SAM" id="MobiDB-lite"/>
    </source>
</evidence>
<dbReference type="Pfam" id="PF03469">
    <property type="entry name" value="XH"/>
    <property type="match status" value="1"/>
</dbReference>
<gene>
    <name evidence="8" type="ORF">GIB67_036930</name>
</gene>
<name>A0A7J7NW91_9MAGN</name>
<evidence type="ECO:0000259" key="6">
    <source>
        <dbReference type="Pfam" id="PF03469"/>
    </source>
</evidence>
<evidence type="ECO:0000313" key="8">
    <source>
        <dbReference type="EMBL" id="KAF6171262.1"/>
    </source>
</evidence>
<dbReference type="InterPro" id="IPR005379">
    <property type="entry name" value="FDM1-5/IDN2_XH"/>
</dbReference>
<proteinExistence type="predicted"/>
<feature type="domain" description="Zinc finger-XS" evidence="7">
    <location>
        <begin position="53"/>
        <end position="95"/>
    </location>
</feature>
<evidence type="ECO:0000256" key="3">
    <source>
        <dbReference type="SAM" id="Coils"/>
    </source>
</evidence>
<dbReference type="Proteomes" id="UP000541444">
    <property type="component" value="Unassembled WGS sequence"/>
</dbReference>
<dbReference type="InterPro" id="IPR038588">
    <property type="entry name" value="XS_domain_sf"/>
</dbReference>
<organism evidence="8 9">
    <name type="scientific">Kingdonia uniflora</name>
    <dbReference type="NCBI Taxonomy" id="39325"/>
    <lineage>
        <taxon>Eukaryota</taxon>
        <taxon>Viridiplantae</taxon>
        <taxon>Streptophyta</taxon>
        <taxon>Embryophyta</taxon>
        <taxon>Tracheophyta</taxon>
        <taxon>Spermatophyta</taxon>
        <taxon>Magnoliopsida</taxon>
        <taxon>Ranunculales</taxon>
        <taxon>Circaeasteraceae</taxon>
        <taxon>Kingdonia</taxon>
    </lineage>
</organism>
<reference evidence="8 9" key="1">
    <citation type="journal article" date="2020" name="IScience">
        <title>Genome Sequencing of the Endangered Kingdonia uniflora (Circaeasteraceae, Ranunculales) Reveals Potential Mechanisms of Evolutionary Specialization.</title>
        <authorList>
            <person name="Sun Y."/>
            <person name="Deng T."/>
            <person name="Zhang A."/>
            <person name="Moore M.J."/>
            <person name="Landis J.B."/>
            <person name="Lin N."/>
            <person name="Zhang H."/>
            <person name="Zhang X."/>
            <person name="Huang J."/>
            <person name="Zhang X."/>
            <person name="Sun H."/>
            <person name="Wang H."/>
        </authorList>
    </citation>
    <scope>NUCLEOTIDE SEQUENCE [LARGE SCALE GENOMIC DNA]</scope>
    <source>
        <strain evidence="8">TB1705</strain>
        <tissue evidence="8">Leaf</tissue>
    </source>
</reference>
<dbReference type="InterPro" id="IPR005381">
    <property type="entry name" value="Znf-XS_domain"/>
</dbReference>
<dbReference type="InterPro" id="IPR045177">
    <property type="entry name" value="FDM1-5/IDN2"/>
</dbReference>
<evidence type="ECO:0000259" key="5">
    <source>
        <dbReference type="Pfam" id="PF03468"/>
    </source>
</evidence>
<keyword evidence="2" id="KW-0943">RNA-mediated gene silencing</keyword>
<dbReference type="GO" id="GO:0080188">
    <property type="term" value="P:gene silencing by siRNA-directed DNA methylation"/>
    <property type="evidence" value="ECO:0007669"/>
    <property type="project" value="InterPro"/>
</dbReference>
<dbReference type="Pfam" id="PF03470">
    <property type="entry name" value="zf-XS"/>
    <property type="match status" value="1"/>
</dbReference>
<feature type="coiled-coil region" evidence="3">
    <location>
        <begin position="254"/>
        <end position="366"/>
    </location>
</feature>
<dbReference type="PANTHER" id="PTHR21596">
    <property type="entry name" value="RIBONUCLEASE P SUBUNIT P38"/>
    <property type="match status" value="1"/>
</dbReference>
<keyword evidence="1 3" id="KW-0175">Coiled coil</keyword>
<feature type="coiled-coil region" evidence="3">
    <location>
        <begin position="392"/>
        <end position="429"/>
    </location>
</feature>
<feature type="region of interest" description="Disordered" evidence="4">
    <location>
        <begin position="1"/>
        <end position="25"/>
    </location>
</feature>
<dbReference type="EMBL" id="JACGCM010000510">
    <property type="protein sequence ID" value="KAF6171262.1"/>
    <property type="molecule type" value="Genomic_DNA"/>
</dbReference>
<keyword evidence="9" id="KW-1185">Reference proteome</keyword>
<comment type="caution">
    <text evidence="8">The sequence shown here is derived from an EMBL/GenBank/DDBJ whole genome shotgun (WGS) entry which is preliminary data.</text>
</comment>
<protein>
    <submittedName>
        <fullName evidence="8">Uncharacterized protein</fullName>
    </submittedName>
</protein>